<evidence type="ECO:0000313" key="3">
    <source>
        <dbReference type="Proteomes" id="UP000549113"/>
    </source>
</evidence>
<comment type="caution">
    <text evidence="2">The sequence shown here is derived from an EMBL/GenBank/DDBJ whole genome shotgun (WGS) entry which is preliminary data.</text>
</comment>
<keyword evidence="1" id="KW-1133">Transmembrane helix</keyword>
<dbReference type="Proteomes" id="UP000549113">
    <property type="component" value="Unassembled WGS sequence"/>
</dbReference>
<feature type="transmembrane region" description="Helical" evidence="1">
    <location>
        <begin position="29"/>
        <end position="49"/>
    </location>
</feature>
<keyword evidence="1" id="KW-0812">Transmembrane</keyword>
<gene>
    <name evidence="2" type="ORF">BKA10_003131</name>
</gene>
<protein>
    <submittedName>
        <fullName evidence="2">ABC-type transport system involved in multi-copper enzyme maturation permease subunit</fullName>
    </submittedName>
</protein>
<dbReference type="AlphaFoldDB" id="A0AA40SRZ9"/>
<proteinExistence type="predicted"/>
<keyword evidence="1" id="KW-0472">Membrane</keyword>
<reference evidence="2 3" key="1">
    <citation type="submission" date="2020-08" db="EMBL/GenBank/DDBJ databases">
        <title>Sequencing the genomes of 1000 actinobacteria strains.</title>
        <authorList>
            <person name="Klenk H.-P."/>
        </authorList>
    </citation>
    <scope>NUCLEOTIDE SEQUENCE [LARGE SCALE GENOMIC DNA]</scope>
    <source>
        <strain evidence="2 3">DSM 19600</strain>
    </source>
</reference>
<accession>A0AA40SRZ9</accession>
<feature type="transmembrane region" description="Helical" evidence="1">
    <location>
        <begin position="264"/>
        <end position="284"/>
    </location>
</feature>
<evidence type="ECO:0000313" key="2">
    <source>
        <dbReference type="EMBL" id="MBB4141337.1"/>
    </source>
</evidence>
<evidence type="ECO:0000256" key="1">
    <source>
        <dbReference type="SAM" id="Phobius"/>
    </source>
</evidence>
<organism evidence="2 3">
    <name type="scientific">Microbacterium invictum</name>
    <dbReference type="NCBI Taxonomy" id="515415"/>
    <lineage>
        <taxon>Bacteria</taxon>
        <taxon>Bacillati</taxon>
        <taxon>Actinomycetota</taxon>
        <taxon>Actinomycetes</taxon>
        <taxon>Micrococcales</taxon>
        <taxon>Microbacteriaceae</taxon>
        <taxon>Microbacterium</taxon>
    </lineage>
</organism>
<feature type="transmembrane region" description="Helical" evidence="1">
    <location>
        <begin position="79"/>
        <end position="101"/>
    </location>
</feature>
<keyword evidence="3" id="KW-1185">Reference proteome</keyword>
<feature type="transmembrane region" description="Helical" evidence="1">
    <location>
        <begin position="128"/>
        <end position="157"/>
    </location>
</feature>
<sequence>MSTLTAVSPPRPAYASALRGAFALSRRRVVVWVSLGVWVFCIAVFAYLVSYLSTAGAEWYTPEQQRTVVDAMLPAGTSFYALASLPLYGAPQFAILGAILGSSDHSRGTIRTLVSRFPRRTSFIGARLTNLAIVGVLVAIVTLLSSVLCSLGIAAVAGRSSPFPPLPDLATTAAAIWLVAATFLFIGFAVGTLTRSVIAAAAISVGWVLGIESLLVGMLAPVVSALASIQGVLPVGATSSLAAGFVPAGQQTVPALTAATSPGVAVVVLLVWTTIAGATSFALLRRRDLT</sequence>
<dbReference type="RefSeq" id="WP_183500823.1">
    <property type="nucleotide sequence ID" value="NZ_BAABCO010000003.1"/>
</dbReference>
<feature type="transmembrane region" description="Helical" evidence="1">
    <location>
        <begin position="169"/>
        <end position="190"/>
    </location>
</feature>
<feature type="transmembrane region" description="Helical" evidence="1">
    <location>
        <begin position="197"/>
        <end position="220"/>
    </location>
</feature>
<dbReference type="EMBL" id="JACIFH010000001">
    <property type="protein sequence ID" value="MBB4141337.1"/>
    <property type="molecule type" value="Genomic_DNA"/>
</dbReference>
<name>A0AA40SRZ9_9MICO</name>